<feature type="compositionally biased region" description="Low complexity" evidence="3">
    <location>
        <begin position="98"/>
        <end position="111"/>
    </location>
</feature>
<evidence type="ECO:0000256" key="1">
    <source>
        <dbReference type="ARBA" id="ARBA00004123"/>
    </source>
</evidence>
<protein>
    <recommendedName>
        <fullName evidence="6">Transcription factor domain-containing protein</fullName>
    </recommendedName>
</protein>
<dbReference type="Pfam" id="PF11951">
    <property type="entry name" value="Fungal_trans_2"/>
    <property type="match status" value="1"/>
</dbReference>
<keyword evidence="5" id="KW-1185">Reference proteome</keyword>
<dbReference type="HOGENOM" id="CLU_031202_0_0_1"/>
<name>A0A0D2DTW4_9EURO</name>
<dbReference type="STRING" id="5601.A0A0D2DTW4"/>
<dbReference type="AlphaFoldDB" id="A0A0D2DTW4"/>
<dbReference type="PANTHER" id="PTHR37534">
    <property type="entry name" value="TRANSCRIPTIONAL ACTIVATOR PROTEIN UGA3"/>
    <property type="match status" value="1"/>
</dbReference>
<keyword evidence="2" id="KW-0539">Nucleus</keyword>
<gene>
    <name evidence="4" type="ORF">PV04_07767</name>
</gene>
<dbReference type="Proteomes" id="UP000054266">
    <property type="component" value="Unassembled WGS sequence"/>
</dbReference>
<dbReference type="EMBL" id="KN846960">
    <property type="protein sequence ID" value="KIW65512.1"/>
    <property type="molecule type" value="Genomic_DNA"/>
</dbReference>
<evidence type="ECO:0008006" key="6">
    <source>
        <dbReference type="Google" id="ProtNLM"/>
    </source>
</evidence>
<evidence type="ECO:0000256" key="3">
    <source>
        <dbReference type="SAM" id="MobiDB-lite"/>
    </source>
</evidence>
<sequence length="517" mass="57758">MPRTSREIRWVEQDSTYEVVTSTLSIADPIYKCFFFTTSDLTRQGTLDNGRAASRVDEGPESLRHLCPFLIAADIGNGRRKKCDETHPNIVTERKSPRSPGASPSSSSGGTSSIYLPWSVASVPKAPSPLDIWTLTNTQEPQTNQRFLLKFYTNVSSRLVSTTEDYNPFHSVFLPMAVESPALMSALFAWTSAHLSCFEKSHQLLALQYQSSAISSLASSLKSSPPTSLDTTLAACLVLCATEALNGDTQSWYDHLKGARDIILSARLPGPHGTALEGSECFMRSTDGEWLLRNFAYHDVLASVTLNQPPLIRGAYWLRDSGPVFDSYMGVGEGLLALLSRISCLQEEDRVVSDLEFYSQAASLEFELDQWTSPLCSTEAVIALAEAYRGAALLHLHRQYRYRFPADAGAVEAKIQTQVQNILNHLDRIPLESLSECGILLPLFLAGGEALEETQRTKISSRLRYLAEHRGFQNIERSIDILEELWRMRRLGQSGRDRQRADWRDVLLNKNWKVMLS</sequence>
<reference evidence="4 5" key="1">
    <citation type="submission" date="2015-01" db="EMBL/GenBank/DDBJ databases">
        <title>The Genome Sequence of Capronia semiimmersa CBS27337.</title>
        <authorList>
            <consortium name="The Broad Institute Genomics Platform"/>
            <person name="Cuomo C."/>
            <person name="de Hoog S."/>
            <person name="Gorbushina A."/>
            <person name="Stielow B."/>
            <person name="Teixiera M."/>
            <person name="Abouelleil A."/>
            <person name="Chapman S.B."/>
            <person name="Priest M."/>
            <person name="Young S.K."/>
            <person name="Wortman J."/>
            <person name="Nusbaum C."/>
            <person name="Birren B."/>
        </authorList>
    </citation>
    <scope>NUCLEOTIDE SEQUENCE [LARGE SCALE GENOMIC DNA]</scope>
    <source>
        <strain evidence="4 5">CBS 27337</strain>
    </source>
</reference>
<evidence type="ECO:0000313" key="5">
    <source>
        <dbReference type="Proteomes" id="UP000054266"/>
    </source>
</evidence>
<accession>A0A0D2DTW4</accession>
<feature type="region of interest" description="Disordered" evidence="3">
    <location>
        <begin position="80"/>
        <end position="111"/>
    </location>
</feature>
<evidence type="ECO:0000313" key="4">
    <source>
        <dbReference type="EMBL" id="KIW65512.1"/>
    </source>
</evidence>
<feature type="compositionally biased region" description="Basic and acidic residues" evidence="3">
    <location>
        <begin position="82"/>
        <end position="96"/>
    </location>
</feature>
<dbReference type="PANTHER" id="PTHR37534:SF46">
    <property type="entry name" value="ZN(II)2CYS6 TRANSCRIPTION FACTOR (EUROFUNG)"/>
    <property type="match status" value="1"/>
</dbReference>
<dbReference type="InterPro" id="IPR021858">
    <property type="entry name" value="Fun_TF"/>
</dbReference>
<comment type="subcellular location">
    <subcellularLocation>
        <location evidence="1">Nucleus</location>
    </subcellularLocation>
</comment>
<organism evidence="4 5">
    <name type="scientific">Phialophora macrospora</name>
    <dbReference type="NCBI Taxonomy" id="1851006"/>
    <lineage>
        <taxon>Eukaryota</taxon>
        <taxon>Fungi</taxon>
        <taxon>Dikarya</taxon>
        <taxon>Ascomycota</taxon>
        <taxon>Pezizomycotina</taxon>
        <taxon>Eurotiomycetes</taxon>
        <taxon>Chaetothyriomycetidae</taxon>
        <taxon>Chaetothyriales</taxon>
        <taxon>Herpotrichiellaceae</taxon>
        <taxon>Phialophora</taxon>
    </lineage>
</organism>
<evidence type="ECO:0000256" key="2">
    <source>
        <dbReference type="ARBA" id="ARBA00023242"/>
    </source>
</evidence>
<dbReference type="GO" id="GO:0005634">
    <property type="term" value="C:nucleus"/>
    <property type="evidence" value="ECO:0007669"/>
    <property type="project" value="UniProtKB-SubCell"/>
</dbReference>
<proteinExistence type="predicted"/>